<feature type="domain" description="RING-type" evidence="7">
    <location>
        <begin position="296"/>
        <end position="340"/>
    </location>
</feature>
<dbReference type="Proteomes" id="UP000008281">
    <property type="component" value="Unassembled WGS sequence"/>
</dbReference>
<dbReference type="eggNOG" id="KOG4185">
    <property type="taxonomic scope" value="Eukaryota"/>
</dbReference>
<dbReference type="Pfam" id="PF13639">
    <property type="entry name" value="zf-RING_2"/>
    <property type="match status" value="1"/>
</dbReference>
<dbReference type="PANTHER" id="PTHR47156">
    <property type="entry name" value="PROTEIN CBG20824"/>
    <property type="match status" value="1"/>
</dbReference>
<evidence type="ECO:0000313" key="8">
    <source>
        <dbReference type="EMBL" id="EFP10417.1"/>
    </source>
</evidence>
<keyword evidence="6" id="KW-1133">Transmembrane helix</keyword>
<name>E3MVZ7_CAERE</name>
<dbReference type="InterPro" id="IPR017907">
    <property type="entry name" value="Znf_RING_CS"/>
</dbReference>
<dbReference type="SMART" id="SM00184">
    <property type="entry name" value="RING"/>
    <property type="match status" value="2"/>
</dbReference>
<feature type="compositionally biased region" description="Acidic residues" evidence="5">
    <location>
        <begin position="186"/>
        <end position="197"/>
    </location>
</feature>
<evidence type="ECO:0000256" key="3">
    <source>
        <dbReference type="ARBA" id="ARBA00022833"/>
    </source>
</evidence>
<dbReference type="STRING" id="31234.E3MVZ7"/>
<dbReference type="EMBL" id="DS268485">
    <property type="protein sequence ID" value="EFP10417.1"/>
    <property type="molecule type" value="Genomic_DNA"/>
</dbReference>
<feature type="domain" description="RING-type" evidence="7">
    <location>
        <begin position="215"/>
        <end position="262"/>
    </location>
</feature>
<evidence type="ECO:0000256" key="4">
    <source>
        <dbReference type="PROSITE-ProRule" id="PRU00175"/>
    </source>
</evidence>
<dbReference type="InterPro" id="IPR001841">
    <property type="entry name" value="Znf_RING"/>
</dbReference>
<dbReference type="SUPFAM" id="SSF57850">
    <property type="entry name" value="RING/U-box"/>
    <property type="match status" value="1"/>
</dbReference>
<keyword evidence="2 4" id="KW-0863">Zinc-finger</keyword>
<dbReference type="GO" id="GO:0008270">
    <property type="term" value="F:zinc ion binding"/>
    <property type="evidence" value="ECO:0007669"/>
    <property type="project" value="UniProtKB-KW"/>
</dbReference>
<dbReference type="Gene3D" id="3.30.40.10">
    <property type="entry name" value="Zinc/RING finger domain, C3HC4 (zinc finger)"/>
    <property type="match status" value="1"/>
</dbReference>
<gene>
    <name evidence="8" type="ORF">CRE_22950</name>
</gene>
<keyword evidence="9" id="KW-1185">Reference proteome</keyword>
<dbReference type="InterPro" id="IPR052667">
    <property type="entry name" value="E3_ubiquitin-ligase_RING"/>
</dbReference>
<evidence type="ECO:0000256" key="6">
    <source>
        <dbReference type="SAM" id="Phobius"/>
    </source>
</evidence>
<feature type="transmembrane region" description="Helical" evidence="6">
    <location>
        <begin position="27"/>
        <end position="44"/>
    </location>
</feature>
<dbReference type="AlphaFoldDB" id="E3MVZ7"/>
<dbReference type="InParanoid" id="E3MVZ7"/>
<feature type="transmembrane region" description="Helical" evidence="6">
    <location>
        <begin position="137"/>
        <end position="159"/>
    </location>
</feature>
<dbReference type="PROSITE" id="PS50089">
    <property type="entry name" value="ZF_RING_2"/>
    <property type="match status" value="2"/>
</dbReference>
<evidence type="ECO:0000259" key="7">
    <source>
        <dbReference type="PROSITE" id="PS50089"/>
    </source>
</evidence>
<evidence type="ECO:0000256" key="1">
    <source>
        <dbReference type="ARBA" id="ARBA00022723"/>
    </source>
</evidence>
<keyword evidence="3" id="KW-0862">Zinc</keyword>
<keyword evidence="1" id="KW-0479">Metal-binding</keyword>
<dbReference type="HOGENOM" id="CLU_676597_0_0_1"/>
<protein>
    <recommendedName>
        <fullName evidence="7">RING-type domain-containing protein</fullName>
    </recommendedName>
</protein>
<keyword evidence="6" id="KW-0812">Transmembrane</keyword>
<feature type="region of interest" description="Disordered" evidence="5">
    <location>
        <begin position="184"/>
        <end position="207"/>
    </location>
</feature>
<accession>E3MVZ7</accession>
<reference evidence="8" key="1">
    <citation type="submission" date="2007-07" db="EMBL/GenBank/DDBJ databases">
        <title>PCAP assembly of the Caenorhabditis remanei genome.</title>
        <authorList>
            <consortium name="The Caenorhabditis remanei Sequencing Consortium"/>
            <person name="Wilson R.K."/>
        </authorList>
    </citation>
    <scope>NUCLEOTIDE SEQUENCE [LARGE SCALE GENOMIC DNA]</scope>
    <source>
        <strain evidence="8">PB4641</strain>
    </source>
</reference>
<dbReference type="InterPro" id="IPR013083">
    <property type="entry name" value="Znf_RING/FYVE/PHD"/>
</dbReference>
<proteinExistence type="predicted"/>
<evidence type="ECO:0000256" key="5">
    <source>
        <dbReference type="SAM" id="MobiDB-lite"/>
    </source>
</evidence>
<sequence length="407" mass="47260">MLSKLVKLFLFLVYVYWDHRNQQEFNLLYDFSMFIGISFLIWNLPEDEIPEGFHVHIAICCLITLLLQYLTDYYFPTNKKTLWELGNRNNKKFLCVAHSLAVYRDGCLIEYMPLFFSHIFDFCTVTLQYSYSMIIDWGTVILFSCFLFQLIAILIGFFWSKQPVQPDSEDEAVVDDVGVDSGENQENQELENSENLEDVGTQEPPQEKGIRIPECRICLIPYSSSAYSTPRALQCGHSICTNCAVTLLEESNYLNIECPFCRKFTKEKKIESIKRNYAVMEIVEKLSRGIRFNPKCFRCHSGYNNLLTECTPRVQMECGHTLCEICIRTRSTRLLRCPECFLTGLGGQVTVWQSAKRLVCRMFGKNRNEQICEKEFPKNFVILEMLESFPCDSTCDSTHDSTDYCTD</sequence>
<keyword evidence="6" id="KW-0472">Membrane</keyword>
<organism evidence="9">
    <name type="scientific">Caenorhabditis remanei</name>
    <name type="common">Caenorhabditis vulgaris</name>
    <dbReference type="NCBI Taxonomy" id="31234"/>
    <lineage>
        <taxon>Eukaryota</taxon>
        <taxon>Metazoa</taxon>
        <taxon>Ecdysozoa</taxon>
        <taxon>Nematoda</taxon>
        <taxon>Chromadorea</taxon>
        <taxon>Rhabditida</taxon>
        <taxon>Rhabditina</taxon>
        <taxon>Rhabditomorpha</taxon>
        <taxon>Rhabditoidea</taxon>
        <taxon>Rhabditidae</taxon>
        <taxon>Peloderinae</taxon>
        <taxon>Caenorhabditis</taxon>
    </lineage>
</organism>
<dbReference type="PANTHER" id="PTHR47156:SF7">
    <property type="entry name" value="RING-TYPE DOMAIN-CONTAINING PROTEIN"/>
    <property type="match status" value="1"/>
</dbReference>
<dbReference type="OrthoDB" id="6105938at2759"/>
<evidence type="ECO:0000256" key="2">
    <source>
        <dbReference type="ARBA" id="ARBA00022771"/>
    </source>
</evidence>
<feature type="transmembrane region" description="Helical" evidence="6">
    <location>
        <begin position="56"/>
        <end position="75"/>
    </location>
</feature>
<evidence type="ECO:0000313" key="9">
    <source>
        <dbReference type="Proteomes" id="UP000008281"/>
    </source>
</evidence>
<dbReference type="PROSITE" id="PS00518">
    <property type="entry name" value="ZF_RING_1"/>
    <property type="match status" value="2"/>
</dbReference>